<dbReference type="Pfam" id="PF06985">
    <property type="entry name" value="HET"/>
    <property type="match status" value="1"/>
</dbReference>
<dbReference type="OrthoDB" id="3553147at2759"/>
<feature type="region of interest" description="Disordered" evidence="1">
    <location>
        <begin position="1"/>
        <end position="27"/>
    </location>
</feature>
<dbReference type="EMBL" id="SKBN01000185">
    <property type="protein sequence ID" value="TGJ81098.1"/>
    <property type="molecule type" value="Genomic_DNA"/>
</dbReference>
<protein>
    <recommendedName>
        <fullName evidence="2">Heterokaryon incompatibility domain-containing protein</fullName>
    </recommendedName>
</protein>
<gene>
    <name evidence="3" type="ORF">E0Z10_g7657</name>
</gene>
<dbReference type="STRING" id="37992.A0A4Z0YLV0"/>
<keyword evidence="4" id="KW-1185">Reference proteome</keyword>
<reference evidence="3 4" key="1">
    <citation type="submission" date="2019-03" db="EMBL/GenBank/DDBJ databases">
        <title>Draft genome sequence of Xylaria hypoxylon DSM 108379, a ubiquitous saprotrophic-parasitic fungi on hardwood.</title>
        <authorList>
            <person name="Buettner E."/>
            <person name="Leonhardt S."/>
            <person name="Gebauer A.M."/>
            <person name="Liers C."/>
            <person name="Hofrichter M."/>
            <person name="Kellner H."/>
        </authorList>
    </citation>
    <scope>NUCLEOTIDE SEQUENCE [LARGE SCALE GENOMIC DNA]</scope>
    <source>
        <strain evidence="3 4">DSM 108379</strain>
    </source>
</reference>
<dbReference type="Proteomes" id="UP000297716">
    <property type="component" value="Unassembled WGS sequence"/>
</dbReference>
<evidence type="ECO:0000313" key="3">
    <source>
        <dbReference type="EMBL" id="TGJ81098.1"/>
    </source>
</evidence>
<evidence type="ECO:0000256" key="1">
    <source>
        <dbReference type="SAM" id="MobiDB-lite"/>
    </source>
</evidence>
<dbReference type="InterPro" id="IPR052895">
    <property type="entry name" value="HetReg/Transcr_Mod"/>
</dbReference>
<dbReference type="InterPro" id="IPR010730">
    <property type="entry name" value="HET"/>
</dbReference>
<feature type="domain" description="Heterokaryon incompatibility" evidence="2">
    <location>
        <begin position="111"/>
        <end position="238"/>
    </location>
</feature>
<name>A0A4Z0YLV0_9PEZI</name>
<proteinExistence type="predicted"/>
<accession>A0A4Z0YLV0</accession>
<organism evidence="3 4">
    <name type="scientific">Xylaria hypoxylon</name>
    <dbReference type="NCBI Taxonomy" id="37992"/>
    <lineage>
        <taxon>Eukaryota</taxon>
        <taxon>Fungi</taxon>
        <taxon>Dikarya</taxon>
        <taxon>Ascomycota</taxon>
        <taxon>Pezizomycotina</taxon>
        <taxon>Sordariomycetes</taxon>
        <taxon>Xylariomycetidae</taxon>
        <taxon>Xylariales</taxon>
        <taxon>Xylariaceae</taxon>
        <taxon>Xylaria</taxon>
    </lineage>
</organism>
<comment type="caution">
    <text evidence="3">The sequence shown here is derived from an EMBL/GenBank/DDBJ whole genome shotgun (WGS) entry which is preliminary data.</text>
</comment>
<dbReference type="Pfam" id="PF26639">
    <property type="entry name" value="Het-6_barrel"/>
    <property type="match status" value="1"/>
</dbReference>
<dbReference type="AlphaFoldDB" id="A0A4Z0YLV0"/>
<dbReference type="PANTHER" id="PTHR24148">
    <property type="entry name" value="ANKYRIN REPEAT DOMAIN-CONTAINING PROTEIN 39 HOMOLOG-RELATED"/>
    <property type="match status" value="1"/>
</dbReference>
<sequence>MAGISKKGDGNGGQTVSPEKRGPSSVPRIAGIKRSANSGQDATVSSGLSHLASRIVRDWQRFGQQVNDMTYFGTSLSTENTIRLLTLSPGAGDDPVKCELSAEHIDDLPPFEALSYAWGDPENRTPIIVTGETFRVTVNLAAALKCLRYPDRPRLLWVDALCIDQRNILEVNEQVKHMVDIYPSATGVLAWLGPDDGSVGSAFEALRTISDTITQGQISLLTALFNRPYWTRLWIVQELVLAQDIQFVCGEEYLPLVAVDHFFCPRAPDGKIPFDVLPPALRGSVYKLRHVWHARQIIIGGNHLSFSQLLNKYNPCRCAEPKDYVYSLLGLAPSSTAIHQLIQPDYASATSSEDVFRGATAAAILEDQNLNILGLVRRHSDHNLDNIPRPLPIQNSWVGDWSCVRVIRPLIEPDNPKQLYNAYKSGRFTREQNLAHKDIGVLKLRGAIFDKLDIVKEETKPLNEGWEEDVKSWEPSDIQSYHYPSGEDAVNAFWRTLIMDDSFAVFYRVHERLTAQQTDEYRDLYLRWRYDRGSGLDKDGRSFAQCIHWGPEMNTLAGWTFAVTSSGYFARVQPDAKPGDMVVLLQGSTVPVILRSVDLTEYGQARHSVQADSFWTLIGTAYVHGIMDGEAMIDEMISLEQYFYII</sequence>
<evidence type="ECO:0000313" key="4">
    <source>
        <dbReference type="Proteomes" id="UP000297716"/>
    </source>
</evidence>
<evidence type="ECO:0000259" key="2">
    <source>
        <dbReference type="Pfam" id="PF06985"/>
    </source>
</evidence>
<dbReference type="PANTHER" id="PTHR24148:SF64">
    <property type="entry name" value="HETEROKARYON INCOMPATIBILITY DOMAIN-CONTAINING PROTEIN"/>
    <property type="match status" value="1"/>
</dbReference>